<dbReference type="OrthoDB" id="170522at2157"/>
<evidence type="ECO:0000313" key="1">
    <source>
        <dbReference type="EMBL" id="ELY48464.1"/>
    </source>
</evidence>
<reference evidence="1 2" key="1">
    <citation type="journal article" date="2014" name="PLoS Genet.">
        <title>Phylogenetically driven sequencing of extremely halophilic archaea reveals strategies for static and dynamic osmo-response.</title>
        <authorList>
            <person name="Becker E.A."/>
            <person name="Seitzer P.M."/>
            <person name="Tritt A."/>
            <person name="Larsen D."/>
            <person name="Krusor M."/>
            <person name="Yao A.I."/>
            <person name="Wu D."/>
            <person name="Madern D."/>
            <person name="Eisen J.A."/>
            <person name="Darling A.E."/>
            <person name="Facciotti M.T."/>
        </authorList>
    </citation>
    <scope>NUCLEOTIDE SEQUENCE [LARGE SCALE GENOMIC DNA]</scope>
    <source>
        <strain evidence="1 2">JCM 14089</strain>
    </source>
</reference>
<sequence>MVDLDLDLETVATLGASVGALDAGLSAGADITILSDLLGGSLEIGLIVVGAAGGSLIADRLGLVEVFDS</sequence>
<accession>L9WG91</accession>
<name>L9WG91_9EURY</name>
<comment type="caution">
    <text evidence="1">The sequence shown here is derived from an EMBL/GenBank/DDBJ whole genome shotgun (WGS) entry which is preliminary data.</text>
</comment>
<dbReference type="EMBL" id="AOHX01000024">
    <property type="protein sequence ID" value="ELY48464.1"/>
    <property type="molecule type" value="Genomic_DNA"/>
</dbReference>
<evidence type="ECO:0000313" key="2">
    <source>
        <dbReference type="Proteomes" id="UP000011661"/>
    </source>
</evidence>
<dbReference type="RefSeq" id="WP_004052064.1">
    <property type="nucleotide sequence ID" value="NZ_AOHX01000024.1"/>
</dbReference>
<proteinExistence type="predicted"/>
<organism evidence="1 2">
    <name type="scientific">Natronorubrum sulfidifaciens JCM 14089</name>
    <dbReference type="NCBI Taxonomy" id="1230460"/>
    <lineage>
        <taxon>Archaea</taxon>
        <taxon>Methanobacteriati</taxon>
        <taxon>Methanobacteriota</taxon>
        <taxon>Stenosarchaea group</taxon>
        <taxon>Halobacteria</taxon>
        <taxon>Halobacteriales</taxon>
        <taxon>Natrialbaceae</taxon>
        <taxon>Natronorubrum</taxon>
    </lineage>
</organism>
<dbReference type="AlphaFoldDB" id="L9WG91"/>
<gene>
    <name evidence="1" type="ORF">C495_01125</name>
</gene>
<keyword evidence="2" id="KW-1185">Reference proteome</keyword>
<dbReference type="Proteomes" id="UP000011661">
    <property type="component" value="Unassembled WGS sequence"/>
</dbReference>
<protein>
    <submittedName>
        <fullName evidence="1">Uncharacterized protein</fullName>
    </submittedName>
</protein>
<dbReference type="eggNOG" id="ENOG502N5WB">
    <property type="taxonomic scope" value="Archaea"/>
</dbReference>